<gene>
    <name evidence="1" type="ORF">GR156_03815</name>
</gene>
<sequence>MSDFLSHELQTIARRLHDHDHEGLVMSGDEVGRLARHLSILANASQLLEGEVVRHRRDKVVRERLCGRALPPGGNVVEFRRPEA</sequence>
<evidence type="ECO:0000313" key="1">
    <source>
        <dbReference type="EMBL" id="MXN99412.1"/>
    </source>
</evidence>
<evidence type="ECO:0000313" key="2">
    <source>
        <dbReference type="Proteomes" id="UP000440304"/>
    </source>
</evidence>
<organism evidence="1 2">
    <name type="scientific">Shinella zoogloeoides</name>
    <name type="common">Crabtreella saccharophila</name>
    <dbReference type="NCBI Taxonomy" id="352475"/>
    <lineage>
        <taxon>Bacteria</taxon>
        <taxon>Pseudomonadati</taxon>
        <taxon>Pseudomonadota</taxon>
        <taxon>Alphaproteobacteria</taxon>
        <taxon>Hyphomicrobiales</taxon>
        <taxon>Rhizobiaceae</taxon>
        <taxon>Shinella</taxon>
    </lineage>
</organism>
<dbReference type="AlphaFoldDB" id="A0A6N8T7Z1"/>
<reference evidence="1 2" key="1">
    <citation type="submission" date="2019-12" db="EMBL/GenBank/DDBJ databases">
        <title>Shinella granuli gen. nov., sp. nov., and proposal of the reclassification of Zoogloea ramigera ATCC 19623 as Shinella zoogloeoides sp. nov.</title>
        <authorList>
            <person name="Gao J."/>
        </authorList>
    </citation>
    <scope>NUCLEOTIDE SEQUENCE [LARGE SCALE GENOMIC DNA]</scope>
    <source>
        <strain evidence="1 2">DSM 287</strain>
    </source>
</reference>
<protein>
    <submittedName>
        <fullName evidence="1">Uncharacterized protein</fullName>
    </submittedName>
</protein>
<dbReference type="Proteomes" id="UP000440304">
    <property type="component" value="Unassembled WGS sequence"/>
</dbReference>
<proteinExistence type="predicted"/>
<comment type="caution">
    <text evidence="1">The sequence shown here is derived from an EMBL/GenBank/DDBJ whole genome shotgun (WGS) entry which is preliminary data.</text>
</comment>
<name>A0A6N8T7Z1_SHIZO</name>
<dbReference type="EMBL" id="WUML01000002">
    <property type="protein sequence ID" value="MXN99412.1"/>
    <property type="molecule type" value="Genomic_DNA"/>
</dbReference>
<accession>A0A6N8T7Z1</accession>
<dbReference type="RefSeq" id="WP_160784821.1">
    <property type="nucleotide sequence ID" value="NZ_CP086610.1"/>
</dbReference>